<protein>
    <recommendedName>
        <fullName evidence="3">Histone-lysine N-methyltransferase SETMAR</fullName>
    </recommendedName>
</protein>
<dbReference type="Gene3D" id="3.30.420.10">
    <property type="entry name" value="Ribonuclease H-like superfamily/Ribonuclease H"/>
    <property type="match status" value="1"/>
</dbReference>
<name>E2BB98_HARSA</name>
<dbReference type="GO" id="GO:0003676">
    <property type="term" value="F:nucleic acid binding"/>
    <property type="evidence" value="ECO:0007669"/>
    <property type="project" value="InterPro"/>
</dbReference>
<evidence type="ECO:0000313" key="1">
    <source>
        <dbReference type="EMBL" id="EFN87032.1"/>
    </source>
</evidence>
<dbReference type="AlphaFoldDB" id="E2BB98"/>
<gene>
    <name evidence="1" type="ORF">EAI_13433</name>
</gene>
<dbReference type="Proteomes" id="UP000008237">
    <property type="component" value="Unassembled WGS sequence"/>
</dbReference>
<keyword evidence="2" id="KW-1185">Reference proteome</keyword>
<dbReference type="InParanoid" id="E2BB98"/>
<proteinExistence type="predicted"/>
<evidence type="ECO:0000313" key="2">
    <source>
        <dbReference type="Proteomes" id="UP000008237"/>
    </source>
</evidence>
<evidence type="ECO:0008006" key="3">
    <source>
        <dbReference type="Google" id="ProtNLM"/>
    </source>
</evidence>
<sequence length="38" mass="4678">NWVDSWIASKDEEFFRRGIRMLPERWEKVVASDGQYFE</sequence>
<dbReference type="InterPro" id="IPR036397">
    <property type="entry name" value="RNaseH_sf"/>
</dbReference>
<feature type="non-terminal residue" evidence="1">
    <location>
        <position position="1"/>
    </location>
</feature>
<reference evidence="1 2" key="1">
    <citation type="journal article" date="2010" name="Science">
        <title>Genomic comparison of the ants Camponotus floridanus and Harpegnathos saltator.</title>
        <authorList>
            <person name="Bonasio R."/>
            <person name="Zhang G."/>
            <person name="Ye C."/>
            <person name="Mutti N.S."/>
            <person name="Fang X."/>
            <person name="Qin N."/>
            <person name="Donahue G."/>
            <person name="Yang P."/>
            <person name="Li Q."/>
            <person name="Li C."/>
            <person name="Zhang P."/>
            <person name="Huang Z."/>
            <person name="Berger S.L."/>
            <person name="Reinberg D."/>
            <person name="Wang J."/>
            <person name="Liebig J."/>
        </authorList>
    </citation>
    <scope>NUCLEOTIDE SEQUENCE [LARGE SCALE GENOMIC DNA]</scope>
    <source>
        <strain evidence="1 2">R22 G/1</strain>
    </source>
</reference>
<feature type="non-terminal residue" evidence="1">
    <location>
        <position position="38"/>
    </location>
</feature>
<dbReference type="EMBL" id="GL446956">
    <property type="protein sequence ID" value="EFN87032.1"/>
    <property type="molecule type" value="Genomic_DNA"/>
</dbReference>
<accession>E2BB98</accession>
<organism evidence="2">
    <name type="scientific">Harpegnathos saltator</name>
    <name type="common">Jerdon's jumping ant</name>
    <dbReference type="NCBI Taxonomy" id="610380"/>
    <lineage>
        <taxon>Eukaryota</taxon>
        <taxon>Metazoa</taxon>
        <taxon>Ecdysozoa</taxon>
        <taxon>Arthropoda</taxon>
        <taxon>Hexapoda</taxon>
        <taxon>Insecta</taxon>
        <taxon>Pterygota</taxon>
        <taxon>Neoptera</taxon>
        <taxon>Endopterygota</taxon>
        <taxon>Hymenoptera</taxon>
        <taxon>Apocrita</taxon>
        <taxon>Aculeata</taxon>
        <taxon>Formicoidea</taxon>
        <taxon>Formicidae</taxon>
        <taxon>Ponerinae</taxon>
        <taxon>Ponerini</taxon>
        <taxon>Harpegnathos</taxon>
    </lineage>
</organism>